<dbReference type="InterPro" id="IPR036594">
    <property type="entry name" value="Meth_synthase_dom"/>
</dbReference>
<feature type="domain" description="HTH merR-type" evidence="1">
    <location>
        <begin position="7"/>
        <end position="57"/>
    </location>
</feature>
<dbReference type="Gene3D" id="3.40.50.280">
    <property type="entry name" value="Cobalamin-binding domain"/>
    <property type="match status" value="1"/>
</dbReference>
<dbReference type="Proteomes" id="UP001255185">
    <property type="component" value="Unassembled WGS sequence"/>
</dbReference>
<dbReference type="EMBL" id="JAVDVI010000009">
    <property type="protein sequence ID" value="MDR6968309.1"/>
    <property type="molecule type" value="Genomic_DNA"/>
</dbReference>
<accession>A0ABU1TQT9</accession>
<dbReference type="SUPFAM" id="SSF52242">
    <property type="entry name" value="Cobalamin (vitamin B12)-binding domain"/>
    <property type="match status" value="1"/>
</dbReference>
<dbReference type="Gene3D" id="1.10.1660.10">
    <property type="match status" value="1"/>
</dbReference>
<dbReference type="Gene3D" id="1.10.1240.10">
    <property type="entry name" value="Methionine synthase domain"/>
    <property type="match status" value="1"/>
</dbReference>
<dbReference type="CDD" id="cd01104">
    <property type="entry name" value="HTH_MlrA-CarA"/>
    <property type="match status" value="1"/>
</dbReference>
<evidence type="ECO:0000259" key="1">
    <source>
        <dbReference type="PROSITE" id="PS50937"/>
    </source>
</evidence>
<sequence length="299" mass="35054">MQSVKSVFSIKDLENLSGIKAHTIRIWEKRYNILEPMRTETNIRFYDISNLQKLLNITLLHNYGYKISTISKYPAEKIPVLVREIISEKSVKIHAINAFKMAMINFDQALFLTTYNNLLSEKSFREIFNEIFIPLLNEIGLLWQTDTIKPAHEHFISNLILQKLVINTEKVQIQEPQNNDKVFVLFLPMNEIHELGLMYINYEISLNGYKSIYLGANIPIEDLKDIAQIFHEIVFVSYMTVSPEKEEVENYVQRIKNEILKDTQSELWLLGRNTEHIYHNNEISKVSVFSSIDNLTKRL</sequence>
<dbReference type="RefSeq" id="WP_310026840.1">
    <property type="nucleotide sequence ID" value="NZ_JAVDVI010000009.1"/>
</dbReference>
<reference evidence="2 3" key="1">
    <citation type="submission" date="2023-07" db="EMBL/GenBank/DDBJ databases">
        <title>Sorghum-associated microbial communities from plants grown in Nebraska, USA.</title>
        <authorList>
            <person name="Schachtman D."/>
        </authorList>
    </citation>
    <scope>NUCLEOTIDE SEQUENCE [LARGE SCALE GENOMIC DNA]</scope>
    <source>
        <strain evidence="2 3">3773</strain>
    </source>
</reference>
<dbReference type="InterPro" id="IPR009061">
    <property type="entry name" value="DNA-bd_dom_put_sf"/>
</dbReference>
<dbReference type="Pfam" id="PF02607">
    <property type="entry name" value="B12-binding_2"/>
    <property type="match status" value="1"/>
</dbReference>
<evidence type="ECO:0000313" key="2">
    <source>
        <dbReference type="EMBL" id="MDR6968309.1"/>
    </source>
</evidence>
<name>A0ABU1TQT9_9FLAO</name>
<keyword evidence="3" id="KW-1185">Reference proteome</keyword>
<protein>
    <submittedName>
        <fullName evidence="2">Methanogenic corrinoid protein MtbC1</fullName>
    </submittedName>
</protein>
<dbReference type="SMART" id="SM00422">
    <property type="entry name" value="HTH_MERR"/>
    <property type="match status" value="1"/>
</dbReference>
<dbReference type="InterPro" id="IPR003759">
    <property type="entry name" value="Cbl-bd_cap"/>
</dbReference>
<dbReference type="PROSITE" id="PS50937">
    <property type="entry name" value="HTH_MERR_2"/>
    <property type="match status" value="1"/>
</dbReference>
<comment type="caution">
    <text evidence="2">The sequence shown here is derived from an EMBL/GenBank/DDBJ whole genome shotgun (WGS) entry which is preliminary data.</text>
</comment>
<dbReference type="SUPFAM" id="SSF46955">
    <property type="entry name" value="Putative DNA-binding domain"/>
    <property type="match status" value="1"/>
</dbReference>
<evidence type="ECO:0000313" key="3">
    <source>
        <dbReference type="Proteomes" id="UP001255185"/>
    </source>
</evidence>
<organism evidence="2 3">
    <name type="scientific">Flavobacterium arsenatis</name>
    <dbReference type="NCBI Taxonomy" id="1484332"/>
    <lineage>
        <taxon>Bacteria</taxon>
        <taxon>Pseudomonadati</taxon>
        <taxon>Bacteroidota</taxon>
        <taxon>Flavobacteriia</taxon>
        <taxon>Flavobacteriales</taxon>
        <taxon>Flavobacteriaceae</taxon>
        <taxon>Flavobacterium</taxon>
    </lineage>
</organism>
<proteinExistence type="predicted"/>
<dbReference type="Pfam" id="PF13411">
    <property type="entry name" value="MerR_1"/>
    <property type="match status" value="1"/>
</dbReference>
<dbReference type="InterPro" id="IPR000551">
    <property type="entry name" value="MerR-type_HTH_dom"/>
</dbReference>
<gene>
    <name evidence="2" type="ORF">J2X31_002326</name>
</gene>
<dbReference type="InterPro" id="IPR036724">
    <property type="entry name" value="Cobalamin-bd_sf"/>
</dbReference>